<sequence>MAPAGSTSSCSCAAGGDDDDDVEHGISVTVGIRVVEEAVPARPPEAEAGARTAAAHVRN</sequence>
<reference evidence="2" key="1">
    <citation type="submission" date="2015-04" db="UniProtKB">
        <authorList>
            <consortium name="EnsemblPlants"/>
        </authorList>
    </citation>
    <scope>IDENTIFICATION</scope>
</reference>
<dbReference type="Proteomes" id="UP000026962">
    <property type="component" value="Chromosome 2"/>
</dbReference>
<dbReference type="EnsemblPlants" id="OPUNC02G18700.1">
    <property type="protein sequence ID" value="OPUNC02G18700.1"/>
    <property type="gene ID" value="OPUNC02G18700"/>
</dbReference>
<name>A0A0E0K179_ORYPU</name>
<organism evidence="2">
    <name type="scientific">Oryza punctata</name>
    <name type="common">Red rice</name>
    <dbReference type="NCBI Taxonomy" id="4537"/>
    <lineage>
        <taxon>Eukaryota</taxon>
        <taxon>Viridiplantae</taxon>
        <taxon>Streptophyta</taxon>
        <taxon>Embryophyta</taxon>
        <taxon>Tracheophyta</taxon>
        <taxon>Spermatophyta</taxon>
        <taxon>Magnoliopsida</taxon>
        <taxon>Liliopsida</taxon>
        <taxon>Poales</taxon>
        <taxon>Poaceae</taxon>
        <taxon>BOP clade</taxon>
        <taxon>Oryzoideae</taxon>
        <taxon>Oryzeae</taxon>
        <taxon>Oryzinae</taxon>
        <taxon>Oryza</taxon>
    </lineage>
</organism>
<dbReference type="Gramene" id="OPUNC02G18700.1">
    <property type="protein sequence ID" value="OPUNC02G18700.1"/>
    <property type="gene ID" value="OPUNC02G18700"/>
</dbReference>
<dbReference type="HOGENOM" id="CLU_2964982_0_0_1"/>
<feature type="region of interest" description="Disordered" evidence="1">
    <location>
        <begin position="1"/>
        <end position="23"/>
    </location>
</feature>
<evidence type="ECO:0000313" key="3">
    <source>
        <dbReference type="Proteomes" id="UP000026962"/>
    </source>
</evidence>
<accession>A0A0E0K179</accession>
<keyword evidence="3" id="KW-1185">Reference proteome</keyword>
<proteinExistence type="predicted"/>
<protein>
    <submittedName>
        <fullName evidence="2">Uncharacterized protein</fullName>
    </submittedName>
</protein>
<dbReference type="AlphaFoldDB" id="A0A0E0K179"/>
<evidence type="ECO:0000313" key="2">
    <source>
        <dbReference type="EnsemblPlants" id="OPUNC02G18700.1"/>
    </source>
</evidence>
<reference evidence="2" key="2">
    <citation type="submission" date="2018-05" db="EMBL/GenBank/DDBJ databases">
        <title>OpunRS2 (Oryza punctata Reference Sequence Version 2).</title>
        <authorList>
            <person name="Zhang J."/>
            <person name="Kudrna D."/>
            <person name="Lee S."/>
            <person name="Talag J."/>
            <person name="Welchert J."/>
            <person name="Wing R.A."/>
        </authorList>
    </citation>
    <scope>NUCLEOTIDE SEQUENCE [LARGE SCALE GENOMIC DNA]</scope>
</reference>
<feature type="compositionally biased region" description="Low complexity" evidence="1">
    <location>
        <begin position="1"/>
        <end position="15"/>
    </location>
</feature>
<evidence type="ECO:0000256" key="1">
    <source>
        <dbReference type="SAM" id="MobiDB-lite"/>
    </source>
</evidence>